<comment type="subcellular location">
    <subcellularLocation>
        <location evidence="1">Membrane</location>
    </subcellularLocation>
</comment>
<dbReference type="SMART" id="SM00409">
    <property type="entry name" value="IG"/>
    <property type="match status" value="1"/>
</dbReference>
<keyword evidence="8" id="KW-1185">Reference proteome</keyword>
<dbReference type="GO" id="GO:0005886">
    <property type="term" value="C:plasma membrane"/>
    <property type="evidence" value="ECO:0007669"/>
    <property type="project" value="TreeGrafter"/>
</dbReference>
<sequence>MTNLKKEDSEYYWCAIEKSGADEHAFLHLSVTAGSAGVSSTKDSEYYWCAVERSGTDEGAYLYLSVTAGTPDLWVDKQEVTGVEGDSVSVQCHYSNYDNSVKKWCRIGGPCVEGNSGKDKSEIRDDRDRNVFTVMMRRLERKDTGWYWCAAGYLQIPVHITVTQRTTAAKVTTATKSSTSPLVTVTQRTTATTVFMTTKFSTSPTLTIPPVTTATTVIQASSSQWKTTKTLHPPSPAKTDPKQSPPVIPILLMAFGTLLLLLFVIIATWKLWRKCKNVQTESSRAEGRRDYPTMTLEPDVTYSTVMTKRKDKAQTKGSEDQVTYSTVFINTGSSCGPCEEPEDEVTYSSIILHNPQPAENTSNDATYSAVARQKKQGAAR</sequence>
<dbReference type="PANTHER" id="PTHR11860">
    <property type="entry name" value="POLYMERIC-IMMUNOGLOBULIN RECEPTOR"/>
    <property type="match status" value="1"/>
</dbReference>
<protein>
    <recommendedName>
        <fullName evidence="6">Ig-like domain-containing protein</fullName>
    </recommendedName>
</protein>
<dbReference type="Gene3D" id="2.60.40.10">
    <property type="entry name" value="Immunoglobulins"/>
    <property type="match status" value="2"/>
</dbReference>
<feature type="transmembrane region" description="Helical" evidence="5">
    <location>
        <begin position="247"/>
        <end position="269"/>
    </location>
</feature>
<dbReference type="InterPro" id="IPR003599">
    <property type="entry name" value="Ig_sub"/>
</dbReference>
<evidence type="ECO:0000313" key="7">
    <source>
        <dbReference type="EMBL" id="KAI1888861.1"/>
    </source>
</evidence>
<comment type="caution">
    <text evidence="7">The sequence shown here is derived from an EMBL/GenBank/DDBJ whole genome shotgun (WGS) entry which is preliminary data.</text>
</comment>
<proteinExistence type="predicted"/>
<evidence type="ECO:0000256" key="3">
    <source>
        <dbReference type="ARBA" id="ARBA00023136"/>
    </source>
</evidence>
<dbReference type="Proteomes" id="UP000829720">
    <property type="component" value="Unassembled WGS sequence"/>
</dbReference>
<feature type="compositionally biased region" description="Polar residues" evidence="4">
    <location>
        <begin position="354"/>
        <end position="366"/>
    </location>
</feature>
<evidence type="ECO:0000256" key="4">
    <source>
        <dbReference type="SAM" id="MobiDB-lite"/>
    </source>
</evidence>
<dbReference type="OrthoDB" id="8920197at2759"/>
<reference evidence="7" key="1">
    <citation type="submission" date="2021-01" db="EMBL/GenBank/DDBJ databases">
        <authorList>
            <person name="Zahm M."/>
            <person name="Roques C."/>
            <person name="Cabau C."/>
            <person name="Klopp C."/>
            <person name="Donnadieu C."/>
            <person name="Jouanno E."/>
            <person name="Lampietro C."/>
            <person name="Louis A."/>
            <person name="Herpin A."/>
            <person name="Echchiki A."/>
            <person name="Berthelot C."/>
            <person name="Parey E."/>
            <person name="Roest-Crollius H."/>
            <person name="Braasch I."/>
            <person name="Postlethwait J."/>
            <person name="Bobe J."/>
            <person name="Montfort J."/>
            <person name="Bouchez O."/>
            <person name="Begum T."/>
            <person name="Mejri S."/>
            <person name="Adams A."/>
            <person name="Chen W.-J."/>
            <person name="Guiguen Y."/>
        </authorList>
    </citation>
    <scope>NUCLEOTIDE SEQUENCE</scope>
    <source>
        <tissue evidence="7">Blood</tissue>
    </source>
</reference>
<dbReference type="InterPro" id="IPR007110">
    <property type="entry name" value="Ig-like_dom"/>
</dbReference>
<dbReference type="InterPro" id="IPR050671">
    <property type="entry name" value="CD300_family_receptors"/>
</dbReference>
<feature type="region of interest" description="Disordered" evidence="4">
    <location>
        <begin position="354"/>
        <end position="380"/>
    </location>
</feature>
<keyword evidence="5" id="KW-1133">Transmembrane helix</keyword>
<dbReference type="EMBL" id="JAERUA010000016">
    <property type="protein sequence ID" value="KAI1888861.1"/>
    <property type="molecule type" value="Genomic_DNA"/>
</dbReference>
<evidence type="ECO:0000256" key="1">
    <source>
        <dbReference type="ARBA" id="ARBA00004370"/>
    </source>
</evidence>
<keyword evidence="3 5" id="KW-0472">Membrane</keyword>
<evidence type="ECO:0000259" key="6">
    <source>
        <dbReference type="PROSITE" id="PS50835"/>
    </source>
</evidence>
<dbReference type="AlphaFoldDB" id="A0A8T3CXP0"/>
<organism evidence="7 8">
    <name type="scientific">Albula goreensis</name>
    <dbReference type="NCBI Taxonomy" id="1534307"/>
    <lineage>
        <taxon>Eukaryota</taxon>
        <taxon>Metazoa</taxon>
        <taxon>Chordata</taxon>
        <taxon>Craniata</taxon>
        <taxon>Vertebrata</taxon>
        <taxon>Euteleostomi</taxon>
        <taxon>Actinopterygii</taxon>
        <taxon>Neopterygii</taxon>
        <taxon>Teleostei</taxon>
        <taxon>Albuliformes</taxon>
        <taxon>Albulidae</taxon>
        <taxon>Albula</taxon>
    </lineage>
</organism>
<feature type="domain" description="Ig-like" evidence="6">
    <location>
        <begin position="71"/>
        <end position="172"/>
    </location>
</feature>
<dbReference type="InterPro" id="IPR013106">
    <property type="entry name" value="Ig_V-set"/>
</dbReference>
<dbReference type="GO" id="GO:0004888">
    <property type="term" value="F:transmembrane signaling receptor activity"/>
    <property type="evidence" value="ECO:0007669"/>
    <property type="project" value="TreeGrafter"/>
</dbReference>
<evidence type="ECO:0000313" key="8">
    <source>
        <dbReference type="Proteomes" id="UP000829720"/>
    </source>
</evidence>
<dbReference type="Pfam" id="PF07686">
    <property type="entry name" value="V-set"/>
    <property type="match status" value="1"/>
</dbReference>
<dbReference type="InterPro" id="IPR036179">
    <property type="entry name" value="Ig-like_dom_sf"/>
</dbReference>
<evidence type="ECO:0000256" key="2">
    <source>
        <dbReference type="ARBA" id="ARBA00022692"/>
    </source>
</evidence>
<evidence type="ECO:0000256" key="5">
    <source>
        <dbReference type="SAM" id="Phobius"/>
    </source>
</evidence>
<dbReference type="SUPFAM" id="SSF48726">
    <property type="entry name" value="Immunoglobulin"/>
    <property type="match status" value="1"/>
</dbReference>
<dbReference type="PROSITE" id="PS50835">
    <property type="entry name" value="IG_LIKE"/>
    <property type="match status" value="1"/>
</dbReference>
<gene>
    <name evidence="7" type="ORF">AGOR_G00173130</name>
</gene>
<dbReference type="InterPro" id="IPR013783">
    <property type="entry name" value="Ig-like_fold"/>
</dbReference>
<dbReference type="PANTHER" id="PTHR11860:SF111">
    <property type="entry name" value="IMMUNOGLOBULIN SUBTYPE DOMAIN-CONTAINING PROTEIN"/>
    <property type="match status" value="1"/>
</dbReference>
<name>A0A8T3CXP0_9TELE</name>
<keyword evidence="2 5" id="KW-0812">Transmembrane</keyword>
<accession>A0A8T3CXP0</accession>